<keyword evidence="1" id="KW-0812">Transmembrane</keyword>
<dbReference type="EMBL" id="AZHX01000542">
    <property type="protein sequence ID" value="ETX07037.1"/>
    <property type="molecule type" value="Genomic_DNA"/>
</dbReference>
<dbReference type="GO" id="GO:0005886">
    <property type="term" value="C:plasma membrane"/>
    <property type="evidence" value="ECO:0007669"/>
    <property type="project" value="TreeGrafter"/>
</dbReference>
<feature type="domain" description="MacB-like periplasmic core" evidence="2">
    <location>
        <begin position="78"/>
        <end position="205"/>
    </location>
</feature>
<protein>
    <recommendedName>
        <fullName evidence="2">MacB-like periplasmic core domain-containing protein</fullName>
    </recommendedName>
</protein>
<organism evidence="3 4">
    <name type="scientific">Candidatus Entotheonella gemina</name>
    <dbReference type="NCBI Taxonomy" id="1429439"/>
    <lineage>
        <taxon>Bacteria</taxon>
        <taxon>Pseudomonadati</taxon>
        <taxon>Nitrospinota/Tectimicrobiota group</taxon>
        <taxon>Candidatus Tectimicrobiota</taxon>
        <taxon>Candidatus Entotheonellia</taxon>
        <taxon>Candidatus Entotheonellales</taxon>
        <taxon>Candidatus Entotheonellaceae</taxon>
        <taxon>Candidatus Entotheonella</taxon>
    </lineage>
</organism>
<sequence>MHSLYMAWQYLRFHKVKTVVLIAALTLIIYLPLAVHILVRASEVQMLARSRATPLILGQKGSALDLVMNTLYFASKPPETISMREAGDMDETGLAYAIPMYNRYTARGFPIVGTTLDYFSFRQLEVAAGRMIAVLGECVLGATAAAELGLSPGDALISTPENPFDLAGVYPLKMKVVGVLTPSHTPDDRAVFADVKTAWVIEGLGHGHEDVAATRDPQNVLAQQAGNVVASAKLVQYTEITPANIDSFHFHGDTAKFPLTSVIAVPHDDKSATLLRGRYLPEASPFQMIVPVEVVSALLQNIFKIQRVLNIIFAVVSIAMLLTIILIIMLSLRLRQSEIETMYKLGCSRLKMAELVAAELGVIVVASLVLTAGLTGLTLRWRAVLMQQFLA</sequence>
<dbReference type="InterPro" id="IPR050250">
    <property type="entry name" value="Macrolide_Exporter_MacB"/>
</dbReference>
<keyword evidence="4" id="KW-1185">Reference proteome</keyword>
<evidence type="ECO:0000313" key="3">
    <source>
        <dbReference type="EMBL" id="ETX07037.1"/>
    </source>
</evidence>
<keyword evidence="1" id="KW-1133">Transmembrane helix</keyword>
<dbReference type="AlphaFoldDB" id="W4MBL4"/>
<dbReference type="GO" id="GO:0022857">
    <property type="term" value="F:transmembrane transporter activity"/>
    <property type="evidence" value="ECO:0007669"/>
    <property type="project" value="TreeGrafter"/>
</dbReference>
<dbReference type="PANTHER" id="PTHR30572">
    <property type="entry name" value="MEMBRANE COMPONENT OF TRANSPORTER-RELATED"/>
    <property type="match status" value="1"/>
</dbReference>
<proteinExistence type="predicted"/>
<dbReference type="Proteomes" id="UP000019140">
    <property type="component" value="Unassembled WGS sequence"/>
</dbReference>
<gene>
    <name evidence="3" type="ORF">ETSY2_13520</name>
</gene>
<dbReference type="InterPro" id="IPR025857">
    <property type="entry name" value="MacB_PCD"/>
</dbReference>
<name>W4MBL4_9BACT</name>
<accession>W4MBL4</accession>
<feature type="transmembrane region" description="Helical" evidence="1">
    <location>
        <begin position="352"/>
        <end position="379"/>
    </location>
</feature>
<evidence type="ECO:0000256" key="1">
    <source>
        <dbReference type="SAM" id="Phobius"/>
    </source>
</evidence>
<evidence type="ECO:0000313" key="4">
    <source>
        <dbReference type="Proteomes" id="UP000019140"/>
    </source>
</evidence>
<evidence type="ECO:0000259" key="2">
    <source>
        <dbReference type="Pfam" id="PF12704"/>
    </source>
</evidence>
<keyword evidence="1" id="KW-0472">Membrane</keyword>
<dbReference type="HOGENOM" id="CLU_717238_0_0_7"/>
<dbReference type="Pfam" id="PF12704">
    <property type="entry name" value="MacB_PCD"/>
    <property type="match status" value="1"/>
</dbReference>
<feature type="transmembrane region" description="Helical" evidence="1">
    <location>
        <begin position="308"/>
        <end position="332"/>
    </location>
</feature>
<dbReference type="PANTHER" id="PTHR30572:SF4">
    <property type="entry name" value="ABC TRANSPORTER PERMEASE YTRF"/>
    <property type="match status" value="1"/>
</dbReference>
<reference evidence="3 4" key="1">
    <citation type="journal article" date="2014" name="Nature">
        <title>An environmental bacterial taxon with a large and distinct metabolic repertoire.</title>
        <authorList>
            <person name="Wilson M.C."/>
            <person name="Mori T."/>
            <person name="Ruckert C."/>
            <person name="Uria A.R."/>
            <person name="Helf M.J."/>
            <person name="Takada K."/>
            <person name="Gernert C."/>
            <person name="Steffens U.A."/>
            <person name="Heycke N."/>
            <person name="Schmitt S."/>
            <person name="Rinke C."/>
            <person name="Helfrich E.J."/>
            <person name="Brachmann A.O."/>
            <person name="Gurgui C."/>
            <person name="Wakimoto T."/>
            <person name="Kracht M."/>
            <person name="Crusemann M."/>
            <person name="Hentschel U."/>
            <person name="Abe I."/>
            <person name="Matsunaga S."/>
            <person name="Kalinowski J."/>
            <person name="Takeyama H."/>
            <person name="Piel J."/>
        </authorList>
    </citation>
    <scope>NUCLEOTIDE SEQUENCE [LARGE SCALE GENOMIC DNA]</scope>
    <source>
        <strain evidence="4">TSY2</strain>
    </source>
</reference>
<comment type="caution">
    <text evidence="3">The sequence shown here is derived from an EMBL/GenBank/DDBJ whole genome shotgun (WGS) entry which is preliminary data.</text>
</comment>
<feature type="transmembrane region" description="Helical" evidence="1">
    <location>
        <begin position="20"/>
        <end position="39"/>
    </location>
</feature>